<dbReference type="Gene3D" id="3.30.565.10">
    <property type="entry name" value="Histidine kinase-like ATPase, C-terminal domain"/>
    <property type="match status" value="1"/>
</dbReference>
<dbReference type="HOGENOM" id="CLU_000445_20_8_0"/>
<gene>
    <name evidence="6" type="ordered locus">Acid_1273</name>
</gene>
<keyword evidence="4" id="KW-0472">Membrane</keyword>
<dbReference type="STRING" id="234267.Acid_1273"/>
<reference evidence="6" key="1">
    <citation type="submission" date="2006-10" db="EMBL/GenBank/DDBJ databases">
        <title>Complete sequence of Solibacter usitatus Ellin6076.</title>
        <authorList>
            <consortium name="US DOE Joint Genome Institute"/>
            <person name="Copeland A."/>
            <person name="Lucas S."/>
            <person name="Lapidus A."/>
            <person name="Barry K."/>
            <person name="Detter J.C."/>
            <person name="Glavina del Rio T."/>
            <person name="Hammon N."/>
            <person name="Israni S."/>
            <person name="Dalin E."/>
            <person name="Tice H."/>
            <person name="Pitluck S."/>
            <person name="Thompson L.S."/>
            <person name="Brettin T."/>
            <person name="Bruce D."/>
            <person name="Han C."/>
            <person name="Tapia R."/>
            <person name="Gilna P."/>
            <person name="Schmutz J."/>
            <person name="Larimer F."/>
            <person name="Land M."/>
            <person name="Hauser L."/>
            <person name="Kyrpides N."/>
            <person name="Mikhailova N."/>
            <person name="Janssen P.H."/>
            <person name="Kuske C.R."/>
            <person name="Richardson P."/>
        </authorList>
    </citation>
    <scope>NUCLEOTIDE SEQUENCE</scope>
    <source>
        <strain evidence="6">Ellin6076</strain>
    </source>
</reference>
<feature type="domain" description="Histidine kinase/HSP90-like ATPase" evidence="5">
    <location>
        <begin position="266"/>
        <end position="351"/>
    </location>
</feature>
<evidence type="ECO:0000313" key="6">
    <source>
        <dbReference type="EMBL" id="ABJ82267.1"/>
    </source>
</evidence>
<feature type="transmembrane region" description="Helical" evidence="4">
    <location>
        <begin position="36"/>
        <end position="55"/>
    </location>
</feature>
<feature type="transmembrane region" description="Helical" evidence="4">
    <location>
        <begin position="12"/>
        <end position="29"/>
    </location>
</feature>
<dbReference type="SMART" id="SM00387">
    <property type="entry name" value="HATPase_c"/>
    <property type="match status" value="1"/>
</dbReference>
<dbReference type="InParanoid" id="Q029K9"/>
<dbReference type="EMBL" id="CP000473">
    <property type="protein sequence ID" value="ABJ82267.1"/>
    <property type="molecule type" value="Genomic_DNA"/>
</dbReference>
<dbReference type="SUPFAM" id="SSF55874">
    <property type="entry name" value="ATPase domain of HSP90 chaperone/DNA topoisomerase II/histidine kinase"/>
    <property type="match status" value="1"/>
</dbReference>
<keyword evidence="1" id="KW-0808">Transferase</keyword>
<dbReference type="GO" id="GO:0016020">
    <property type="term" value="C:membrane"/>
    <property type="evidence" value="ECO:0007669"/>
    <property type="project" value="InterPro"/>
</dbReference>
<evidence type="ECO:0000259" key="5">
    <source>
        <dbReference type="SMART" id="SM00387"/>
    </source>
</evidence>
<keyword evidence="3" id="KW-0902">Two-component regulatory system</keyword>
<dbReference type="InterPro" id="IPR003594">
    <property type="entry name" value="HATPase_dom"/>
</dbReference>
<dbReference type="InterPro" id="IPR050482">
    <property type="entry name" value="Sensor_HK_TwoCompSys"/>
</dbReference>
<protein>
    <submittedName>
        <fullName evidence="6">Integral membrane sensor signal transduction histidine kinase</fullName>
    </submittedName>
</protein>
<evidence type="ECO:0000256" key="2">
    <source>
        <dbReference type="ARBA" id="ARBA00022777"/>
    </source>
</evidence>
<proteinExistence type="predicted"/>
<dbReference type="AlphaFoldDB" id="Q029K9"/>
<evidence type="ECO:0000256" key="1">
    <source>
        <dbReference type="ARBA" id="ARBA00022679"/>
    </source>
</evidence>
<evidence type="ECO:0000256" key="3">
    <source>
        <dbReference type="ARBA" id="ARBA00023012"/>
    </source>
</evidence>
<feature type="transmembrane region" description="Helical" evidence="4">
    <location>
        <begin position="61"/>
        <end position="89"/>
    </location>
</feature>
<dbReference type="Pfam" id="PF02518">
    <property type="entry name" value="HATPase_c"/>
    <property type="match status" value="1"/>
</dbReference>
<feature type="transmembrane region" description="Helical" evidence="4">
    <location>
        <begin position="127"/>
        <end position="145"/>
    </location>
</feature>
<sequence>MKLLPKDQDWTAYTYLVYLIYFLLYPFLAGSPAWQANAALAATAVSVLFYFWSYWLHGLNVLWIAAGWFALAAFFLNINMGASVFFVYAACLYGKVWEPPAAFRALALHLALVTLLCAVLHANVLMWISSMVFSALVGAVVIQFAQRKRLADRLAEAHEQTEHLAKVAERERIARDLHDLLGHTLSLIVLKSELASRLSTTQPERAAEEIRDVERISREALAQVRAAVRGYRSMGLEGELKQARATLETAGIAVESSLETPRLSPMQESVFALALREAVTNVVRHAQATCCRLSLRRNGAFCELEVADNGRGGGAEDGSGLSGMRERVEALGGILERDGSRGTLLRIRVPV</sequence>
<dbReference type="PANTHER" id="PTHR24421:SF63">
    <property type="entry name" value="SENSOR HISTIDINE KINASE DESK"/>
    <property type="match status" value="1"/>
</dbReference>
<dbReference type="PANTHER" id="PTHR24421">
    <property type="entry name" value="NITRATE/NITRITE SENSOR PROTEIN NARX-RELATED"/>
    <property type="match status" value="1"/>
</dbReference>
<feature type="transmembrane region" description="Helical" evidence="4">
    <location>
        <begin position="101"/>
        <end position="121"/>
    </location>
</feature>
<accession>Q029K9</accession>
<evidence type="ECO:0000256" key="4">
    <source>
        <dbReference type="SAM" id="Phobius"/>
    </source>
</evidence>
<keyword evidence="2 6" id="KW-0418">Kinase</keyword>
<dbReference type="KEGG" id="sus:Acid_1273"/>
<dbReference type="InterPro" id="IPR036890">
    <property type="entry name" value="HATPase_C_sf"/>
</dbReference>
<dbReference type="CDD" id="cd16917">
    <property type="entry name" value="HATPase_UhpB-NarQ-NarX-like"/>
    <property type="match status" value="1"/>
</dbReference>
<dbReference type="InterPro" id="IPR011712">
    <property type="entry name" value="Sig_transdc_His_kin_sub3_dim/P"/>
</dbReference>
<organism evidence="6">
    <name type="scientific">Solibacter usitatus (strain Ellin6076)</name>
    <dbReference type="NCBI Taxonomy" id="234267"/>
    <lineage>
        <taxon>Bacteria</taxon>
        <taxon>Pseudomonadati</taxon>
        <taxon>Acidobacteriota</taxon>
        <taxon>Terriglobia</taxon>
        <taxon>Bryobacterales</taxon>
        <taxon>Solibacteraceae</taxon>
        <taxon>Candidatus Solibacter</taxon>
    </lineage>
</organism>
<dbReference type="Pfam" id="PF07730">
    <property type="entry name" value="HisKA_3"/>
    <property type="match status" value="1"/>
</dbReference>
<dbReference type="OrthoDB" id="9797605at2"/>
<keyword evidence="4" id="KW-1133">Transmembrane helix</keyword>
<name>Q029K9_SOLUE</name>
<dbReference type="GO" id="GO:0046983">
    <property type="term" value="F:protein dimerization activity"/>
    <property type="evidence" value="ECO:0007669"/>
    <property type="project" value="InterPro"/>
</dbReference>
<keyword evidence="4" id="KW-0812">Transmembrane</keyword>
<dbReference type="eggNOG" id="COG4585">
    <property type="taxonomic scope" value="Bacteria"/>
</dbReference>
<dbReference type="Gene3D" id="1.20.5.1930">
    <property type="match status" value="1"/>
</dbReference>
<dbReference type="GO" id="GO:0000155">
    <property type="term" value="F:phosphorelay sensor kinase activity"/>
    <property type="evidence" value="ECO:0007669"/>
    <property type="project" value="InterPro"/>
</dbReference>